<feature type="domain" description="Transposase IS110-like N-terminal" evidence="1">
    <location>
        <begin position="6"/>
        <end position="145"/>
    </location>
</feature>
<dbReference type="RefSeq" id="WP_108389380.1">
    <property type="nucleotide sequence ID" value="NZ_QBUD01000046.1"/>
</dbReference>
<dbReference type="PANTHER" id="PTHR33055:SF3">
    <property type="entry name" value="PUTATIVE TRANSPOSASE FOR IS117-RELATED"/>
    <property type="match status" value="1"/>
</dbReference>
<dbReference type="PANTHER" id="PTHR33055">
    <property type="entry name" value="TRANSPOSASE FOR INSERTION SEQUENCE ELEMENT IS1111A"/>
    <property type="match status" value="1"/>
</dbReference>
<dbReference type="Proteomes" id="UP000244523">
    <property type="component" value="Unassembled WGS sequence"/>
</dbReference>
<dbReference type="GO" id="GO:0003677">
    <property type="term" value="F:DNA binding"/>
    <property type="evidence" value="ECO:0007669"/>
    <property type="project" value="InterPro"/>
</dbReference>
<evidence type="ECO:0000259" key="1">
    <source>
        <dbReference type="Pfam" id="PF01548"/>
    </source>
</evidence>
<organism evidence="3 4">
    <name type="scientific">Yoonia sediminilitoris</name>
    <dbReference type="NCBI Taxonomy" id="1286148"/>
    <lineage>
        <taxon>Bacteria</taxon>
        <taxon>Pseudomonadati</taxon>
        <taxon>Pseudomonadota</taxon>
        <taxon>Alphaproteobacteria</taxon>
        <taxon>Rhodobacterales</taxon>
        <taxon>Paracoccaceae</taxon>
        <taxon>Yoonia</taxon>
    </lineage>
</organism>
<dbReference type="InterPro" id="IPR003346">
    <property type="entry name" value="Transposase_20"/>
</dbReference>
<dbReference type="GO" id="GO:0004803">
    <property type="term" value="F:transposase activity"/>
    <property type="evidence" value="ECO:0007669"/>
    <property type="project" value="InterPro"/>
</dbReference>
<accession>A0A2T6K0R1</accession>
<gene>
    <name evidence="3" type="ORF">C8N45_1461</name>
</gene>
<dbReference type="Pfam" id="PF01548">
    <property type="entry name" value="DEDD_Tnp_IS110"/>
    <property type="match status" value="1"/>
</dbReference>
<dbReference type="GO" id="GO:0006313">
    <property type="term" value="P:DNA transposition"/>
    <property type="evidence" value="ECO:0007669"/>
    <property type="project" value="InterPro"/>
</dbReference>
<evidence type="ECO:0000313" key="3">
    <source>
        <dbReference type="EMBL" id="PUB08221.1"/>
    </source>
</evidence>
<dbReference type="AlphaFoldDB" id="A0A2T6K0R1"/>
<keyword evidence="4" id="KW-1185">Reference proteome</keyword>
<protein>
    <submittedName>
        <fullName evidence="3">Transposase</fullName>
    </submittedName>
</protein>
<reference evidence="3 4" key="1">
    <citation type="submission" date="2018-04" db="EMBL/GenBank/DDBJ databases">
        <title>Genomic Encyclopedia of Archaeal and Bacterial Type Strains, Phase II (KMG-II): from individual species to whole genera.</title>
        <authorList>
            <person name="Goeker M."/>
        </authorList>
    </citation>
    <scope>NUCLEOTIDE SEQUENCE [LARGE SCALE GENOMIC DNA]</scope>
    <source>
        <strain evidence="3 4">DSM 29955</strain>
    </source>
</reference>
<evidence type="ECO:0000313" key="4">
    <source>
        <dbReference type="Proteomes" id="UP000244523"/>
    </source>
</evidence>
<evidence type="ECO:0000259" key="2">
    <source>
        <dbReference type="Pfam" id="PF02371"/>
    </source>
</evidence>
<dbReference type="Pfam" id="PF02371">
    <property type="entry name" value="Transposase_20"/>
    <property type="match status" value="1"/>
</dbReference>
<name>A0A2T6K0R1_9RHOB</name>
<dbReference type="NCBIfam" id="NF033542">
    <property type="entry name" value="transpos_IS110"/>
    <property type="match status" value="1"/>
</dbReference>
<comment type="caution">
    <text evidence="3">The sequence shown here is derived from an EMBL/GenBank/DDBJ whole genome shotgun (WGS) entry which is preliminary data.</text>
</comment>
<dbReference type="InterPro" id="IPR002525">
    <property type="entry name" value="Transp_IS110-like_N"/>
</dbReference>
<dbReference type="OrthoDB" id="8261795at2"/>
<feature type="domain" description="Transposase IS116/IS110/IS902 C-terminal" evidence="2">
    <location>
        <begin position="211"/>
        <end position="287"/>
    </location>
</feature>
<proteinExistence type="predicted"/>
<sequence>MQIVRIGLDLAKNVFEVHGVDAQEEAILRKTLRRDAVAQFFADLPPCIVGMEACSGSHYWAKVFANLGHEVRLISPQFVTPYVKSNKNDRNDAEAICEAIGRPSMRFVPPKSSEQLEIQAVHRIRQRLVSNRTRLVNQIRGLLAEHGVVVARDITRLRHALGQIADGTDNNLGDMILELVCDVREELGELDQRIAAYNKRIRGLFRSNEMCQRIGEIEGIGPITATALVAAVGDRTCFKNGRQFAAWLGLVPKQRSSGGKSRLFGISKRGDRYLRTLMIHGARAVLAKAGGKTDPRSLWIGRMRNRRHPNVVAVAVANKNARIVWSVLSGGGRYQPVAPM</sequence>
<dbReference type="InterPro" id="IPR047650">
    <property type="entry name" value="Transpos_IS110"/>
</dbReference>
<dbReference type="EMBL" id="QBUD01000046">
    <property type="protein sequence ID" value="PUB08221.1"/>
    <property type="molecule type" value="Genomic_DNA"/>
</dbReference>